<protein>
    <submittedName>
        <fullName evidence="3">Uncharacterized protein</fullName>
    </submittedName>
</protein>
<sequence length="310" mass="32415">MPSFKTVSARAVVMLLIASFGGQDMAVQAQGACNADNCLRRLRNTAVVSRARVFCSAYTAGSFSNAPLPTYVAGCRVSAPAISSACSCIATTTTARPTTPTPTTIRTTTTPPATTSAPGACQPVTSYITDTNTATSTCPSASASSCPPPPSTTSCPPVSSPTCAPAAAVVTGPPGYELVPNSLFQFDPPIWTNIGEGFPDKLVSISADGSFSGLFGSRMLKIETSDSRPLAEVHVRVPVVESPHPEGRDWRVTAWFRTDANTADCQPFMGTVNLNTGSGNGFQPGSDISVRESKYVFIHCFSYCILSMSK</sequence>
<evidence type="ECO:0000313" key="4">
    <source>
        <dbReference type="Proteomes" id="UP000813385"/>
    </source>
</evidence>
<accession>A0A8K0TGL6</accession>
<proteinExistence type="predicted"/>
<name>A0A8K0TGL6_9PEZI</name>
<evidence type="ECO:0000313" key="3">
    <source>
        <dbReference type="EMBL" id="KAH7358093.1"/>
    </source>
</evidence>
<feature type="chain" id="PRO_5035469991" evidence="2">
    <location>
        <begin position="30"/>
        <end position="310"/>
    </location>
</feature>
<organism evidence="3 4">
    <name type="scientific">Plectosphaerella cucumerina</name>
    <dbReference type="NCBI Taxonomy" id="40658"/>
    <lineage>
        <taxon>Eukaryota</taxon>
        <taxon>Fungi</taxon>
        <taxon>Dikarya</taxon>
        <taxon>Ascomycota</taxon>
        <taxon>Pezizomycotina</taxon>
        <taxon>Sordariomycetes</taxon>
        <taxon>Hypocreomycetidae</taxon>
        <taxon>Glomerellales</taxon>
        <taxon>Plectosphaerellaceae</taxon>
        <taxon>Plectosphaerella</taxon>
    </lineage>
</organism>
<evidence type="ECO:0000256" key="1">
    <source>
        <dbReference type="SAM" id="MobiDB-lite"/>
    </source>
</evidence>
<evidence type="ECO:0000256" key="2">
    <source>
        <dbReference type="SAM" id="SignalP"/>
    </source>
</evidence>
<keyword evidence="4" id="KW-1185">Reference proteome</keyword>
<feature type="compositionally biased region" description="Low complexity" evidence="1">
    <location>
        <begin position="97"/>
        <end position="115"/>
    </location>
</feature>
<keyword evidence="2" id="KW-0732">Signal</keyword>
<feature type="signal peptide" evidence="2">
    <location>
        <begin position="1"/>
        <end position="29"/>
    </location>
</feature>
<dbReference type="OrthoDB" id="4924410at2759"/>
<gene>
    <name evidence="3" type="ORF">B0T11DRAFT_283676</name>
</gene>
<reference evidence="3" key="1">
    <citation type="journal article" date="2021" name="Nat. Commun.">
        <title>Genetic determinants of endophytism in the Arabidopsis root mycobiome.</title>
        <authorList>
            <person name="Mesny F."/>
            <person name="Miyauchi S."/>
            <person name="Thiergart T."/>
            <person name="Pickel B."/>
            <person name="Atanasova L."/>
            <person name="Karlsson M."/>
            <person name="Huettel B."/>
            <person name="Barry K.W."/>
            <person name="Haridas S."/>
            <person name="Chen C."/>
            <person name="Bauer D."/>
            <person name="Andreopoulos W."/>
            <person name="Pangilinan J."/>
            <person name="LaButti K."/>
            <person name="Riley R."/>
            <person name="Lipzen A."/>
            <person name="Clum A."/>
            <person name="Drula E."/>
            <person name="Henrissat B."/>
            <person name="Kohler A."/>
            <person name="Grigoriev I.V."/>
            <person name="Martin F.M."/>
            <person name="Hacquard S."/>
        </authorList>
    </citation>
    <scope>NUCLEOTIDE SEQUENCE</scope>
    <source>
        <strain evidence="3">MPI-CAGE-AT-0016</strain>
    </source>
</reference>
<feature type="region of interest" description="Disordered" evidence="1">
    <location>
        <begin position="97"/>
        <end position="118"/>
    </location>
</feature>
<dbReference type="Proteomes" id="UP000813385">
    <property type="component" value="Unassembled WGS sequence"/>
</dbReference>
<dbReference type="AlphaFoldDB" id="A0A8K0TGL6"/>
<dbReference type="EMBL" id="JAGPXD010000004">
    <property type="protein sequence ID" value="KAH7358093.1"/>
    <property type="molecule type" value="Genomic_DNA"/>
</dbReference>
<comment type="caution">
    <text evidence="3">The sequence shown here is derived from an EMBL/GenBank/DDBJ whole genome shotgun (WGS) entry which is preliminary data.</text>
</comment>